<reference evidence="9 10" key="1">
    <citation type="journal article" date="2018" name="MBio">
        <title>Comparative Genomics Reveals the Core Gene Toolbox for the Fungus-Insect Symbiosis.</title>
        <authorList>
            <person name="Wang Y."/>
            <person name="Stata M."/>
            <person name="Wang W."/>
            <person name="Stajich J.E."/>
            <person name="White M.M."/>
            <person name="Moncalvo J.M."/>
        </authorList>
    </citation>
    <scope>NUCLEOTIDE SEQUENCE [LARGE SCALE GENOMIC DNA]</scope>
    <source>
        <strain evidence="9 10">SWE-8-4</strain>
    </source>
</reference>
<dbReference type="STRING" id="133385.A0A2T9YLL1"/>
<dbReference type="GO" id="GO:0034475">
    <property type="term" value="P:U4 snRNA 3'-end processing"/>
    <property type="evidence" value="ECO:0007669"/>
    <property type="project" value="TreeGrafter"/>
</dbReference>
<dbReference type="InterPro" id="IPR029058">
    <property type="entry name" value="AB_hydrolase_fold"/>
</dbReference>
<dbReference type="InterPro" id="IPR001247">
    <property type="entry name" value="ExoRNase_PH_dom1"/>
</dbReference>
<gene>
    <name evidence="9" type="ORF">BB561_003398</name>
</gene>
<dbReference type="Pfam" id="PF10230">
    <property type="entry name" value="LIDHydrolase"/>
    <property type="match status" value="1"/>
</dbReference>
<dbReference type="GO" id="GO:0071038">
    <property type="term" value="P:TRAMP-dependent tRNA surveillance pathway"/>
    <property type="evidence" value="ECO:0007669"/>
    <property type="project" value="TreeGrafter"/>
</dbReference>
<evidence type="ECO:0000256" key="4">
    <source>
        <dbReference type="ARBA" id="ARBA00022490"/>
    </source>
</evidence>
<dbReference type="GO" id="GO:0034473">
    <property type="term" value="P:U1 snRNA 3'-end processing"/>
    <property type="evidence" value="ECO:0007669"/>
    <property type="project" value="TreeGrafter"/>
</dbReference>
<evidence type="ECO:0000256" key="3">
    <source>
        <dbReference type="ARBA" id="ARBA00006678"/>
    </source>
</evidence>
<keyword evidence="6" id="KW-0539">Nucleus</keyword>
<dbReference type="CDD" id="cd11368">
    <property type="entry name" value="RNase_PH_RRP45"/>
    <property type="match status" value="1"/>
</dbReference>
<dbReference type="AlphaFoldDB" id="A0A2T9YLL1"/>
<dbReference type="SUPFAM" id="SSF53474">
    <property type="entry name" value="alpha/beta-Hydrolases"/>
    <property type="match status" value="1"/>
</dbReference>
<feature type="domain" description="Exoribonuclease phosphorolytic" evidence="7">
    <location>
        <begin position="351"/>
        <end position="483"/>
    </location>
</feature>
<name>A0A2T9YLL1_9FUNG</name>
<dbReference type="GO" id="GO:0000176">
    <property type="term" value="C:nuclear exosome (RNase complex)"/>
    <property type="evidence" value="ECO:0007669"/>
    <property type="project" value="TreeGrafter"/>
</dbReference>
<evidence type="ECO:0000259" key="8">
    <source>
        <dbReference type="Pfam" id="PF03725"/>
    </source>
</evidence>
<dbReference type="GO" id="GO:0071028">
    <property type="term" value="P:nuclear mRNA surveillance"/>
    <property type="evidence" value="ECO:0007669"/>
    <property type="project" value="TreeGrafter"/>
</dbReference>
<protein>
    <submittedName>
        <fullName evidence="9">Uncharacterized protein</fullName>
    </submittedName>
</protein>
<dbReference type="GO" id="GO:0034476">
    <property type="term" value="P:U5 snRNA 3'-end processing"/>
    <property type="evidence" value="ECO:0007669"/>
    <property type="project" value="TreeGrafter"/>
</dbReference>
<dbReference type="Pfam" id="PF03725">
    <property type="entry name" value="RNase_PH_C"/>
    <property type="match status" value="1"/>
</dbReference>
<organism evidence="9 10">
    <name type="scientific">Smittium simulii</name>
    <dbReference type="NCBI Taxonomy" id="133385"/>
    <lineage>
        <taxon>Eukaryota</taxon>
        <taxon>Fungi</taxon>
        <taxon>Fungi incertae sedis</taxon>
        <taxon>Zoopagomycota</taxon>
        <taxon>Kickxellomycotina</taxon>
        <taxon>Harpellomycetes</taxon>
        <taxon>Harpellales</taxon>
        <taxon>Legeriomycetaceae</taxon>
        <taxon>Smittium</taxon>
    </lineage>
</organism>
<feature type="domain" description="Exoribonuclease phosphorolytic" evidence="8">
    <location>
        <begin position="511"/>
        <end position="576"/>
    </location>
</feature>
<dbReference type="InterPro" id="IPR027408">
    <property type="entry name" value="PNPase/RNase_PH_dom_sf"/>
</dbReference>
<keyword evidence="5" id="KW-0694">RNA-binding</keyword>
<comment type="similarity">
    <text evidence="3">Belongs to the RNase PH family.</text>
</comment>
<dbReference type="InterPro" id="IPR015847">
    <property type="entry name" value="ExoRNase_PH_dom2"/>
</dbReference>
<evidence type="ECO:0000313" key="9">
    <source>
        <dbReference type="EMBL" id="PVU93226.1"/>
    </source>
</evidence>
<dbReference type="GO" id="GO:0000467">
    <property type="term" value="P:exonucleolytic trimming to generate mature 3'-end of 5.8S rRNA from tricistronic rRNA transcript (SSU-rRNA, 5.8S rRNA, LSU-rRNA)"/>
    <property type="evidence" value="ECO:0007669"/>
    <property type="project" value="TreeGrafter"/>
</dbReference>
<dbReference type="SUPFAM" id="SSF55666">
    <property type="entry name" value="Ribonuclease PH domain 2-like"/>
    <property type="match status" value="1"/>
</dbReference>
<dbReference type="InterPro" id="IPR036345">
    <property type="entry name" value="ExoRNase_PH_dom2_sf"/>
</dbReference>
<dbReference type="InterPro" id="IPR050590">
    <property type="entry name" value="Exosome_comp_Rrp42_subfam"/>
</dbReference>
<dbReference type="GO" id="GO:0019915">
    <property type="term" value="P:lipid storage"/>
    <property type="evidence" value="ECO:0007669"/>
    <property type="project" value="InterPro"/>
</dbReference>
<dbReference type="Pfam" id="PF01138">
    <property type="entry name" value="RNase_PH"/>
    <property type="match status" value="1"/>
</dbReference>
<evidence type="ECO:0000256" key="2">
    <source>
        <dbReference type="ARBA" id="ARBA00004496"/>
    </source>
</evidence>
<dbReference type="PANTHER" id="PTHR11097:SF14">
    <property type="entry name" value="EXOSOME COMPLEX COMPONENT RRP45"/>
    <property type="match status" value="1"/>
</dbReference>
<comment type="subcellular location">
    <subcellularLocation>
        <location evidence="2">Cytoplasm</location>
    </subcellularLocation>
    <subcellularLocation>
        <location evidence="1">Nucleus</location>
    </subcellularLocation>
</comment>
<dbReference type="Gene3D" id="3.30.230.70">
    <property type="entry name" value="GHMP Kinase, N-terminal domain"/>
    <property type="match status" value="1"/>
</dbReference>
<dbReference type="EMBL" id="MBFR01000134">
    <property type="protein sequence ID" value="PVU93226.1"/>
    <property type="molecule type" value="Genomic_DNA"/>
</dbReference>
<evidence type="ECO:0000256" key="6">
    <source>
        <dbReference type="ARBA" id="ARBA00023242"/>
    </source>
</evidence>
<proteinExistence type="inferred from homology"/>
<dbReference type="GO" id="GO:0016298">
    <property type="term" value="F:lipase activity"/>
    <property type="evidence" value="ECO:0007669"/>
    <property type="project" value="InterPro"/>
</dbReference>
<accession>A0A2T9YLL1</accession>
<dbReference type="GO" id="GO:0000177">
    <property type="term" value="C:cytoplasmic exosome (RNase complex)"/>
    <property type="evidence" value="ECO:0007669"/>
    <property type="project" value="TreeGrafter"/>
</dbReference>
<evidence type="ECO:0000259" key="7">
    <source>
        <dbReference type="Pfam" id="PF01138"/>
    </source>
</evidence>
<comment type="caution">
    <text evidence="9">The sequence shown here is derived from an EMBL/GenBank/DDBJ whole genome shotgun (WGS) entry which is preliminary data.</text>
</comment>
<dbReference type="InterPro" id="IPR020568">
    <property type="entry name" value="Ribosomal_Su5_D2-typ_SF"/>
</dbReference>
<dbReference type="OrthoDB" id="10264038at2759"/>
<evidence type="ECO:0000256" key="5">
    <source>
        <dbReference type="ARBA" id="ARBA00022884"/>
    </source>
</evidence>
<keyword evidence="4" id="KW-0963">Cytoplasm</keyword>
<dbReference type="InterPro" id="IPR019363">
    <property type="entry name" value="LDAH"/>
</dbReference>
<keyword evidence="10" id="KW-1185">Reference proteome</keyword>
<dbReference type="InterPro" id="IPR033100">
    <property type="entry name" value="Rrp45"/>
</dbReference>
<evidence type="ECO:0000256" key="1">
    <source>
        <dbReference type="ARBA" id="ARBA00004123"/>
    </source>
</evidence>
<dbReference type="GO" id="GO:0035925">
    <property type="term" value="F:mRNA 3'-UTR AU-rich region binding"/>
    <property type="evidence" value="ECO:0007669"/>
    <property type="project" value="TreeGrafter"/>
</dbReference>
<dbReference type="GO" id="GO:0005811">
    <property type="term" value="C:lipid droplet"/>
    <property type="evidence" value="ECO:0007669"/>
    <property type="project" value="InterPro"/>
</dbReference>
<evidence type="ECO:0000313" key="10">
    <source>
        <dbReference type="Proteomes" id="UP000245383"/>
    </source>
</evidence>
<dbReference type="SUPFAM" id="SSF54211">
    <property type="entry name" value="Ribosomal protein S5 domain 2-like"/>
    <property type="match status" value="1"/>
</dbReference>
<dbReference type="GO" id="GO:0016075">
    <property type="term" value="P:rRNA catabolic process"/>
    <property type="evidence" value="ECO:0007669"/>
    <property type="project" value="TreeGrafter"/>
</dbReference>
<dbReference type="GO" id="GO:0071035">
    <property type="term" value="P:nuclear polyadenylation-dependent rRNA catabolic process"/>
    <property type="evidence" value="ECO:0007669"/>
    <property type="project" value="TreeGrafter"/>
</dbReference>
<sequence length="601" mass="67114">MTEKPTISPASCDKLECTLRVVLPKIITWGLSKRNSEFGHRVDRSDYMACKQAPSHSPAHGNPGLINFYTEFLSALHEKNKELLEIVGVSHLGHSLFEAETGCLKVPEKVYTLQDQISHISSVFDYVYSMYSTDINRHNAPKFIMCGHSVGAYITEKVFAQKHKLIDQVYYLFPTVTHIRETPNGKKLTMLFQPVTIFIVGWFAAFLRIVVPINLVARVINLYQKDLPLEQTTNNCLEMAREEMQSIQGLDADLYMKHGSKFIMYYGTTDGWVPLKHYDSMVALDCKGKKQQGNGRDSWRVALRAEIVVDERRRKELWMELNNKTSNNNREFVLEALKSGYRIDGRGIYDYRNLEIKCGEEAGSVQVQLGDSRVIAKTTIEVVKPAPERPSEGKFSVGVDFRIGTTQAEESGGKGSGREVALSRLLEKLVQHNRVVDTESLCISVGERVFKVRTEVVFLNYGGNYADAGVVAVITSLKHFKRPEVTRNGHEVIVHDLKTRAPVPLCLNQTPVCVTFSYFASAESKDKDPLVVLDPNFLEEKFESGCISIGVNTSSNSELCLISKLGGFAVSSEIINLCSIIAVEKSLLLADAIRAALTASA</sequence>
<dbReference type="Proteomes" id="UP000245383">
    <property type="component" value="Unassembled WGS sequence"/>
</dbReference>
<dbReference type="PANTHER" id="PTHR11097">
    <property type="entry name" value="EXOSOME COMPLEX EXONUCLEASE RIBOSOMAL RNA PROCESSING PROTEIN"/>
    <property type="match status" value="1"/>
</dbReference>